<feature type="transmembrane region" description="Helical" evidence="4">
    <location>
        <begin position="255"/>
        <end position="273"/>
    </location>
</feature>
<comment type="caution">
    <text evidence="6">The sequence shown here is derived from an EMBL/GenBank/DDBJ whole genome shotgun (WGS) entry which is preliminary data.</text>
</comment>
<protein>
    <submittedName>
        <fullName evidence="6">MFS transporter</fullName>
    </submittedName>
</protein>
<gene>
    <name evidence="6" type="ORF">HQ497_11970</name>
</gene>
<keyword evidence="3 4" id="KW-0472">Membrane</keyword>
<dbReference type="InterPro" id="IPR050327">
    <property type="entry name" value="Proton-linked_MCT"/>
</dbReference>
<feature type="transmembrane region" description="Helical" evidence="4">
    <location>
        <begin position="133"/>
        <end position="155"/>
    </location>
</feature>
<sequence>MFYGWKIVATLFFVLMFSSGLGFYNHSVVLQALTLEKGFPITVASTAVSIFFFASGLAGLYIAALLEKYDVRLIMGVGTVIASLCLGALGEVNNQAQLYVLYALFGVGFSASGLLPATTLVARWFHKSRARALSVASTGLSVGGILVTPASATLIESQGMVVASPILGLVYLIGVLPLSLLILRSRPSDLGLDAEGTNRQSAMNINSQGLNLHQALRDSYFWRLNLAYVFVMMAQVGGIAHQYGLVSEQLSGREAALALGVLPLFSIIGRLAGGLLVDKLDATRFTTAMMLLQGLSLACMGYFASPVGLLIGLAIFGITVGNLLMLQPLLIAERYGLVQYSRIYAVSNLLTMMGIATGPVTMGYLFALTGTYGLAYLAAATAGLVAFGIFLGNRKPREVSPN</sequence>
<name>A0A972VZ82_9GAMM</name>
<dbReference type="Proteomes" id="UP000754644">
    <property type="component" value="Unassembled WGS sequence"/>
</dbReference>
<dbReference type="Gene3D" id="1.20.1250.20">
    <property type="entry name" value="MFS general substrate transporter like domains"/>
    <property type="match status" value="2"/>
</dbReference>
<feature type="domain" description="Major facilitator superfamily (MFS) profile" evidence="5">
    <location>
        <begin position="6"/>
        <end position="397"/>
    </location>
</feature>
<reference evidence="6" key="1">
    <citation type="submission" date="2020-05" db="EMBL/GenBank/DDBJ databases">
        <title>Sulfur intermediates as new biogeochemical hubs in an aquatic model microbial ecosystem.</title>
        <authorList>
            <person name="Vigneron A."/>
        </authorList>
    </citation>
    <scope>NUCLEOTIDE SEQUENCE</scope>
    <source>
        <strain evidence="6">Bin.250</strain>
    </source>
</reference>
<dbReference type="EMBL" id="JABMOJ010000452">
    <property type="protein sequence ID" value="NQV66069.1"/>
    <property type="molecule type" value="Genomic_DNA"/>
</dbReference>
<dbReference type="GO" id="GO:0022857">
    <property type="term" value="F:transmembrane transporter activity"/>
    <property type="evidence" value="ECO:0007669"/>
    <property type="project" value="InterPro"/>
</dbReference>
<evidence type="ECO:0000256" key="4">
    <source>
        <dbReference type="SAM" id="Phobius"/>
    </source>
</evidence>
<dbReference type="InterPro" id="IPR020846">
    <property type="entry name" value="MFS_dom"/>
</dbReference>
<keyword evidence="1 4" id="KW-0812">Transmembrane</keyword>
<proteinExistence type="predicted"/>
<evidence type="ECO:0000256" key="2">
    <source>
        <dbReference type="ARBA" id="ARBA00022989"/>
    </source>
</evidence>
<dbReference type="InterPro" id="IPR036259">
    <property type="entry name" value="MFS_trans_sf"/>
</dbReference>
<feature type="transmembrane region" description="Helical" evidence="4">
    <location>
        <begin position="96"/>
        <end position="121"/>
    </location>
</feature>
<feature type="transmembrane region" description="Helical" evidence="4">
    <location>
        <begin position="73"/>
        <end position="90"/>
    </location>
</feature>
<dbReference type="InterPro" id="IPR011701">
    <property type="entry name" value="MFS"/>
</dbReference>
<feature type="transmembrane region" description="Helical" evidence="4">
    <location>
        <begin position="373"/>
        <end position="392"/>
    </location>
</feature>
<dbReference type="PANTHER" id="PTHR11360:SF290">
    <property type="entry name" value="MONOCARBOXYLATE MFS PERMEASE"/>
    <property type="match status" value="1"/>
</dbReference>
<feature type="transmembrane region" description="Helical" evidence="4">
    <location>
        <begin position="38"/>
        <end position="66"/>
    </location>
</feature>
<dbReference type="PROSITE" id="PS50850">
    <property type="entry name" value="MFS"/>
    <property type="match status" value="1"/>
</dbReference>
<dbReference type="AlphaFoldDB" id="A0A972VZ82"/>
<organism evidence="6 7">
    <name type="scientific">SAR86 cluster bacterium</name>
    <dbReference type="NCBI Taxonomy" id="2030880"/>
    <lineage>
        <taxon>Bacteria</taxon>
        <taxon>Pseudomonadati</taxon>
        <taxon>Pseudomonadota</taxon>
        <taxon>Gammaproteobacteria</taxon>
        <taxon>SAR86 cluster</taxon>
    </lineage>
</organism>
<feature type="transmembrane region" description="Helical" evidence="4">
    <location>
        <begin position="310"/>
        <end position="331"/>
    </location>
</feature>
<evidence type="ECO:0000313" key="6">
    <source>
        <dbReference type="EMBL" id="NQV66069.1"/>
    </source>
</evidence>
<dbReference type="Pfam" id="PF07690">
    <property type="entry name" value="MFS_1"/>
    <property type="match status" value="1"/>
</dbReference>
<evidence type="ECO:0000259" key="5">
    <source>
        <dbReference type="PROSITE" id="PS50850"/>
    </source>
</evidence>
<accession>A0A972VZ82</accession>
<feature type="transmembrane region" description="Helical" evidence="4">
    <location>
        <begin position="220"/>
        <end position="243"/>
    </location>
</feature>
<dbReference type="SUPFAM" id="SSF103473">
    <property type="entry name" value="MFS general substrate transporter"/>
    <property type="match status" value="1"/>
</dbReference>
<feature type="transmembrane region" description="Helical" evidence="4">
    <location>
        <begin position="343"/>
        <end position="367"/>
    </location>
</feature>
<feature type="transmembrane region" description="Helical" evidence="4">
    <location>
        <begin position="161"/>
        <end position="183"/>
    </location>
</feature>
<keyword evidence="2 4" id="KW-1133">Transmembrane helix</keyword>
<evidence type="ECO:0000256" key="3">
    <source>
        <dbReference type="ARBA" id="ARBA00023136"/>
    </source>
</evidence>
<dbReference type="PANTHER" id="PTHR11360">
    <property type="entry name" value="MONOCARBOXYLATE TRANSPORTER"/>
    <property type="match status" value="1"/>
</dbReference>
<evidence type="ECO:0000256" key="1">
    <source>
        <dbReference type="ARBA" id="ARBA00022692"/>
    </source>
</evidence>
<feature type="transmembrane region" description="Helical" evidence="4">
    <location>
        <begin position="285"/>
        <end position="304"/>
    </location>
</feature>
<evidence type="ECO:0000313" key="7">
    <source>
        <dbReference type="Proteomes" id="UP000754644"/>
    </source>
</evidence>